<dbReference type="Proteomes" id="UP000295188">
    <property type="component" value="Unassembled WGS sequence"/>
</dbReference>
<evidence type="ECO:0000256" key="2">
    <source>
        <dbReference type="ARBA" id="ARBA00023015"/>
    </source>
</evidence>
<dbReference type="Gene3D" id="3.40.50.1360">
    <property type="match status" value="1"/>
</dbReference>
<feature type="domain" description="Sugar-binding" evidence="5">
    <location>
        <begin position="66"/>
        <end position="318"/>
    </location>
</feature>
<dbReference type="AlphaFoldDB" id="A0A4R3K4T4"/>
<comment type="caution">
    <text evidence="6">The sequence shown here is derived from an EMBL/GenBank/DDBJ whole genome shotgun (WGS) entry which is preliminary data.</text>
</comment>
<dbReference type="InterPro" id="IPR037171">
    <property type="entry name" value="NagB/RpiA_transferase-like"/>
</dbReference>
<evidence type="ECO:0000313" key="6">
    <source>
        <dbReference type="EMBL" id="TCS77794.1"/>
    </source>
</evidence>
<sequence>MKKIVDDIRLIFKCCSLYYDDGLNQQEISDILQISRPSVARMIKSGHENGIVKIEVINPDNVAFGNLEREIEKKFGLSEVIIAASGNAALTDAINEDIAKETFKFLSRVIEDKDFVGVTMGRTLLNLLQGHYAVESKKCTFVPIMGGMDENRYDIHSNYVAMSFAKVFHADCLQFFAPLVFSKPDMLKQFLEEYSMQRIVKAFKKISIVVMGIGVSAKETSTLVKAGYISEELFDKFIELGMVGDAAAQFYDRNGSTEQFASFNHLIAAMPIDDLKKVRCRVGIAAGKNKLESLLGAIKGKIINVLITDSESAEDLLNYKE</sequence>
<name>A0A4R3K4T4_9FIRM</name>
<dbReference type="GO" id="GO:0003677">
    <property type="term" value="F:DNA binding"/>
    <property type="evidence" value="ECO:0007669"/>
    <property type="project" value="UniProtKB-KW"/>
</dbReference>
<evidence type="ECO:0000259" key="5">
    <source>
        <dbReference type="Pfam" id="PF04198"/>
    </source>
</evidence>
<gene>
    <name evidence="6" type="ORF">EDC37_11331</name>
</gene>
<keyword evidence="4" id="KW-0804">Transcription</keyword>
<keyword evidence="7" id="KW-1185">Reference proteome</keyword>
<evidence type="ECO:0000313" key="7">
    <source>
        <dbReference type="Proteomes" id="UP000295188"/>
    </source>
</evidence>
<dbReference type="OrthoDB" id="58802at2"/>
<dbReference type="InterPro" id="IPR007324">
    <property type="entry name" value="Sugar-bd_dom_put"/>
</dbReference>
<proteinExistence type="inferred from homology"/>
<evidence type="ECO:0000256" key="3">
    <source>
        <dbReference type="ARBA" id="ARBA00023125"/>
    </source>
</evidence>
<evidence type="ECO:0000256" key="1">
    <source>
        <dbReference type="ARBA" id="ARBA00010466"/>
    </source>
</evidence>
<dbReference type="Gene3D" id="1.10.10.60">
    <property type="entry name" value="Homeodomain-like"/>
    <property type="match status" value="1"/>
</dbReference>
<protein>
    <submittedName>
        <fullName evidence="6">DNA-binding transcriptional regulator LsrR (DeoR family)</fullName>
    </submittedName>
</protein>
<dbReference type="InterPro" id="IPR051054">
    <property type="entry name" value="SorC_transcr_regulators"/>
</dbReference>
<evidence type="ECO:0000256" key="4">
    <source>
        <dbReference type="ARBA" id="ARBA00023163"/>
    </source>
</evidence>
<accession>A0A4R3K4T4</accession>
<dbReference type="PANTHER" id="PTHR34294:SF1">
    <property type="entry name" value="TRANSCRIPTIONAL REGULATOR LSRR"/>
    <property type="match status" value="1"/>
</dbReference>
<reference evidence="6 7" key="1">
    <citation type="submission" date="2019-03" db="EMBL/GenBank/DDBJ databases">
        <title>Genomic Encyclopedia of Type Strains, Phase IV (KMG-IV): sequencing the most valuable type-strain genomes for metagenomic binning, comparative biology and taxonomic classification.</title>
        <authorList>
            <person name="Goeker M."/>
        </authorList>
    </citation>
    <scope>NUCLEOTIDE SEQUENCE [LARGE SCALE GENOMIC DNA]</scope>
    <source>
        <strain evidence="6 7">DSM 20467</strain>
    </source>
</reference>
<organism evidence="6 7">
    <name type="scientific">Pectinatus cerevisiiphilus</name>
    <dbReference type="NCBI Taxonomy" id="86956"/>
    <lineage>
        <taxon>Bacteria</taxon>
        <taxon>Bacillati</taxon>
        <taxon>Bacillota</taxon>
        <taxon>Negativicutes</taxon>
        <taxon>Selenomonadales</taxon>
        <taxon>Selenomonadaceae</taxon>
        <taxon>Pectinatus</taxon>
    </lineage>
</organism>
<keyword evidence="2" id="KW-0805">Transcription regulation</keyword>
<dbReference type="PANTHER" id="PTHR34294">
    <property type="entry name" value="TRANSCRIPTIONAL REGULATOR-RELATED"/>
    <property type="match status" value="1"/>
</dbReference>
<dbReference type="Pfam" id="PF04198">
    <property type="entry name" value="Sugar-bind"/>
    <property type="match status" value="1"/>
</dbReference>
<dbReference type="SUPFAM" id="SSF88659">
    <property type="entry name" value="Sigma3 and sigma4 domains of RNA polymerase sigma factors"/>
    <property type="match status" value="1"/>
</dbReference>
<dbReference type="EMBL" id="SMAA01000013">
    <property type="protein sequence ID" value="TCS77794.1"/>
    <property type="molecule type" value="Genomic_DNA"/>
</dbReference>
<dbReference type="InterPro" id="IPR013324">
    <property type="entry name" value="RNA_pol_sigma_r3/r4-like"/>
</dbReference>
<dbReference type="GO" id="GO:0030246">
    <property type="term" value="F:carbohydrate binding"/>
    <property type="evidence" value="ECO:0007669"/>
    <property type="project" value="InterPro"/>
</dbReference>
<dbReference type="RefSeq" id="WP_132550534.1">
    <property type="nucleotide sequence ID" value="NZ_SMAA01000013.1"/>
</dbReference>
<keyword evidence="3 6" id="KW-0238">DNA-binding</keyword>
<comment type="similarity">
    <text evidence="1">Belongs to the SorC transcriptional regulatory family.</text>
</comment>
<dbReference type="SUPFAM" id="SSF100950">
    <property type="entry name" value="NagB/RpiA/CoA transferase-like"/>
    <property type="match status" value="1"/>
</dbReference>